<dbReference type="InterPro" id="IPR016355">
    <property type="entry name" value="NR5-like"/>
</dbReference>
<evidence type="ECO:0000256" key="4">
    <source>
        <dbReference type="ARBA" id="ARBA00023170"/>
    </source>
</evidence>
<keyword evidence="2" id="KW-0805">Transcription regulation</keyword>
<dbReference type="Proteomes" id="UP000593567">
    <property type="component" value="Unassembled WGS sequence"/>
</dbReference>
<dbReference type="SMART" id="SM00430">
    <property type="entry name" value="HOLI"/>
    <property type="match status" value="1"/>
</dbReference>
<dbReference type="AlphaFoldDB" id="A0A7J7JB00"/>
<keyword evidence="7" id="KW-1185">Reference proteome</keyword>
<dbReference type="GO" id="GO:0003677">
    <property type="term" value="F:DNA binding"/>
    <property type="evidence" value="ECO:0007669"/>
    <property type="project" value="InterPro"/>
</dbReference>
<dbReference type="InterPro" id="IPR035500">
    <property type="entry name" value="NHR-like_dom_sf"/>
</dbReference>
<dbReference type="InterPro" id="IPR000536">
    <property type="entry name" value="Nucl_hrmn_rcpt_lig-bd"/>
</dbReference>
<dbReference type="Pfam" id="PF00104">
    <property type="entry name" value="Hormone_recep"/>
    <property type="match status" value="1"/>
</dbReference>
<keyword evidence="4" id="KW-0675">Receptor</keyword>
<reference evidence="6" key="1">
    <citation type="submission" date="2020-06" db="EMBL/GenBank/DDBJ databases">
        <title>Draft genome of Bugula neritina, a colonial animal packing powerful symbionts and potential medicines.</title>
        <authorList>
            <person name="Rayko M."/>
        </authorList>
    </citation>
    <scope>NUCLEOTIDE SEQUENCE [LARGE SCALE GENOMIC DNA]</scope>
    <source>
        <strain evidence="6">Kwan_BN1</strain>
    </source>
</reference>
<protein>
    <submittedName>
        <fullName evidence="6">Hr39</fullName>
    </submittedName>
</protein>
<accession>A0A7J7JB00</accession>
<comment type="subcellular location">
    <subcellularLocation>
        <location evidence="1">Nucleus</location>
    </subcellularLocation>
</comment>
<dbReference type="PRINTS" id="PR00398">
    <property type="entry name" value="STRDHORMONER"/>
</dbReference>
<evidence type="ECO:0000313" key="7">
    <source>
        <dbReference type="Proteomes" id="UP000593567"/>
    </source>
</evidence>
<dbReference type="Gene3D" id="1.10.565.10">
    <property type="entry name" value="Retinoid X Receptor"/>
    <property type="match status" value="1"/>
</dbReference>
<evidence type="ECO:0000256" key="2">
    <source>
        <dbReference type="ARBA" id="ARBA00023015"/>
    </source>
</evidence>
<dbReference type="SUPFAM" id="SSF48508">
    <property type="entry name" value="Nuclear receptor ligand-binding domain"/>
    <property type="match status" value="1"/>
</dbReference>
<evidence type="ECO:0000256" key="1">
    <source>
        <dbReference type="ARBA" id="ARBA00004123"/>
    </source>
</evidence>
<dbReference type="PROSITE" id="PS51843">
    <property type="entry name" value="NR_LBD"/>
    <property type="match status" value="1"/>
</dbReference>
<name>A0A7J7JB00_BUGNE</name>
<proteinExistence type="predicted"/>
<feature type="domain" description="NR LBD" evidence="5">
    <location>
        <begin position="60"/>
        <end position="290"/>
    </location>
</feature>
<keyword evidence="3" id="KW-0804">Transcription</keyword>
<evidence type="ECO:0000256" key="3">
    <source>
        <dbReference type="ARBA" id="ARBA00023163"/>
    </source>
</evidence>
<dbReference type="OrthoDB" id="5984981at2759"/>
<dbReference type="GO" id="GO:0005634">
    <property type="term" value="C:nucleus"/>
    <property type="evidence" value="ECO:0007669"/>
    <property type="project" value="UniProtKB-SubCell"/>
</dbReference>
<dbReference type="PANTHER" id="PTHR24086">
    <property type="entry name" value="NUCLEAR RECEPTOR SUBFAMILY 5 GROUP A"/>
    <property type="match status" value="1"/>
</dbReference>
<evidence type="ECO:0000259" key="5">
    <source>
        <dbReference type="PROSITE" id="PS51843"/>
    </source>
</evidence>
<dbReference type="EMBL" id="VXIV02002716">
    <property type="protein sequence ID" value="KAF6023429.1"/>
    <property type="molecule type" value="Genomic_DNA"/>
</dbReference>
<comment type="caution">
    <text evidence="6">The sequence shown here is derived from an EMBL/GenBank/DDBJ whole genome shotgun (WGS) entry which is preliminary data.</text>
</comment>
<dbReference type="GO" id="GO:0004879">
    <property type="term" value="F:nuclear receptor activity"/>
    <property type="evidence" value="ECO:0007669"/>
    <property type="project" value="InterPro"/>
</dbReference>
<sequence length="343" mass="39593">MSCHVTDTGSIKAGDWLFIIITTRVTEKAERERRELIVSSQRFFNELEMNSDKAMSAEITPPQLLQELVALEKYYEECSTTPQPCCANRMTEKDQHKFNSLLHLTEHRLHQVVRWARRLPHFANFDINDQVLLLKNSWAELICFGVVWRSRDAEGFVRLSYGKTIDMKKAKEMNHEENIGRVIYVSTTFRKMKVDVYEYVAVKVLSTLLPDIAELMDSEKIQKVRNDTLEALQLYISEKHPESPLRFAELLFTISEVQRLTALTRQQILELPPTEVARNSILAELLQHNCPKSVPLTEEQALRVIQTNYREFNTSKSSHTKLCRSQSIPADFSSPTNPNPIVA</sequence>
<dbReference type="InterPro" id="IPR001723">
    <property type="entry name" value="Nuclear_hrmn_rcpt"/>
</dbReference>
<dbReference type="PANTHER" id="PTHR24086:SF25">
    <property type="entry name" value="NUCLEAR HORMONE RECEPTOR FTZ-F1 BETA"/>
    <property type="match status" value="1"/>
</dbReference>
<evidence type="ECO:0000313" key="6">
    <source>
        <dbReference type="EMBL" id="KAF6023429.1"/>
    </source>
</evidence>
<gene>
    <name evidence="6" type="ORF">EB796_018268</name>
</gene>
<organism evidence="6 7">
    <name type="scientific">Bugula neritina</name>
    <name type="common">Brown bryozoan</name>
    <name type="synonym">Sertularia neritina</name>
    <dbReference type="NCBI Taxonomy" id="10212"/>
    <lineage>
        <taxon>Eukaryota</taxon>
        <taxon>Metazoa</taxon>
        <taxon>Spiralia</taxon>
        <taxon>Lophotrochozoa</taxon>
        <taxon>Bryozoa</taxon>
        <taxon>Gymnolaemata</taxon>
        <taxon>Cheilostomatida</taxon>
        <taxon>Flustrina</taxon>
        <taxon>Buguloidea</taxon>
        <taxon>Bugulidae</taxon>
        <taxon>Bugula</taxon>
    </lineage>
</organism>